<gene>
    <name evidence="1" type="ORF">DI555_23255</name>
</gene>
<evidence type="ECO:0000313" key="2">
    <source>
        <dbReference type="Proteomes" id="UP000249082"/>
    </source>
</evidence>
<reference evidence="1 2" key="1">
    <citation type="submission" date="2017-08" db="EMBL/GenBank/DDBJ databases">
        <title>Infants hospitalized years apart are colonized by the same room-sourced microbial strains.</title>
        <authorList>
            <person name="Brooks B."/>
            <person name="Olm M.R."/>
            <person name="Firek B.A."/>
            <person name="Baker R."/>
            <person name="Thomas B.C."/>
            <person name="Morowitz M.J."/>
            <person name="Banfield J.F."/>
        </authorList>
    </citation>
    <scope>NUCLEOTIDE SEQUENCE [LARGE SCALE GENOMIC DNA]</scope>
    <source>
        <strain evidence="1">S2_005_002_R2_33</strain>
    </source>
</reference>
<dbReference type="AlphaFoldDB" id="A0A2W5NAZ2"/>
<name>A0A2W5NAZ2_9SPHN</name>
<proteinExistence type="predicted"/>
<dbReference type="EMBL" id="QFPX01000044">
    <property type="protein sequence ID" value="PZQ50214.1"/>
    <property type="molecule type" value="Genomic_DNA"/>
</dbReference>
<protein>
    <submittedName>
        <fullName evidence="1">Uncharacterized protein</fullName>
    </submittedName>
</protein>
<organism evidence="1 2">
    <name type="scientific">Novosphingobium pentaromativorans</name>
    <dbReference type="NCBI Taxonomy" id="205844"/>
    <lineage>
        <taxon>Bacteria</taxon>
        <taxon>Pseudomonadati</taxon>
        <taxon>Pseudomonadota</taxon>
        <taxon>Alphaproteobacteria</taxon>
        <taxon>Sphingomonadales</taxon>
        <taxon>Sphingomonadaceae</taxon>
        <taxon>Novosphingobium</taxon>
    </lineage>
</organism>
<dbReference type="PROSITE" id="PS51257">
    <property type="entry name" value="PROKAR_LIPOPROTEIN"/>
    <property type="match status" value="1"/>
</dbReference>
<comment type="caution">
    <text evidence="1">The sequence shown here is derived from an EMBL/GenBank/DDBJ whole genome shotgun (WGS) entry which is preliminary data.</text>
</comment>
<accession>A0A2W5NAZ2</accession>
<dbReference type="Proteomes" id="UP000249082">
    <property type="component" value="Unassembled WGS sequence"/>
</dbReference>
<sequence>MIRLAALSLALLAAGCKTCPDLAFPRVSDVEAITAPRPKIPPAALDPDNPTAAANYQSADRAWGKSVSDAGGRICRYLERIGMPGLVCPPEESTQIPD</sequence>
<evidence type="ECO:0000313" key="1">
    <source>
        <dbReference type="EMBL" id="PZQ50214.1"/>
    </source>
</evidence>